<gene>
    <name evidence="2" type="primary">105261496</name>
</gene>
<evidence type="ECO:0000256" key="1">
    <source>
        <dbReference type="SAM" id="Phobius"/>
    </source>
</evidence>
<evidence type="ECO:0000313" key="2">
    <source>
        <dbReference type="EnsemblMetazoa" id="MDOA016312-PA"/>
    </source>
</evidence>
<dbReference type="KEGG" id="mde:105261496"/>
<dbReference type="RefSeq" id="XP_011290456.2">
    <property type="nucleotide sequence ID" value="XM_011292154.3"/>
</dbReference>
<dbReference type="AlphaFoldDB" id="A0A1I8NJU0"/>
<feature type="transmembrane region" description="Helical" evidence="1">
    <location>
        <begin position="12"/>
        <end position="33"/>
    </location>
</feature>
<dbReference type="PANTHER" id="PTHR36694">
    <property type="entry name" value="PASIFLORA 1, ISOFORM A-RELATED"/>
    <property type="match status" value="1"/>
</dbReference>
<reference evidence="2" key="1">
    <citation type="submission" date="2020-05" db="UniProtKB">
        <authorList>
            <consortium name="EnsemblMetazoa"/>
        </authorList>
    </citation>
    <scope>IDENTIFICATION</scope>
    <source>
        <strain evidence="2">Aabys</strain>
    </source>
</reference>
<dbReference type="EnsemblMetazoa" id="MDOA016312-RA">
    <property type="protein sequence ID" value="MDOA016312-PA"/>
    <property type="gene ID" value="MDOA016312"/>
</dbReference>
<dbReference type="OrthoDB" id="10386779at2759"/>
<name>A0A1I8NJU0_MUSDO</name>
<keyword evidence="1" id="KW-1133">Transmembrane helix</keyword>
<dbReference type="VEuPathDB" id="VectorBase:MDOA016312"/>
<feature type="transmembrane region" description="Helical" evidence="1">
    <location>
        <begin position="86"/>
        <end position="109"/>
    </location>
</feature>
<keyword evidence="1" id="KW-0812">Transmembrane</keyword>
<dbReference type="PANTHER" id="PTHR36694:SF11">
    <property type="entry name" value="LP21121P-RELATED"/>
    <property type="match status" value="1"/>
</dbReference>
<accession>A0A1I8NJU0</accession>
<sequence length="168" mass="19166">MRCLNLRTLSLLIGWLHLVYATTAIAGAIYFDYYAKQKLANTSKYDEFVQVETIVLVLYLLLNVSRVIISVCLIKGIMQNNRELMVPFVYGQCVILVMFVSLVIIDALYDLKNGKDEPYSFLDLVLDLSYASLTALFLWPVFKLFRQMEYPEEGNQTVLVDDNNGTGV</sequence>
<proteinExistence type="predicted"/>
<protein>
    <submittedName>
        <fullName evidence="2">Uncharacterized protein</fullName>
    </submittedName>
</protein>
<keyword evidence="1" id="KW-0472">Membrane</keyword>
<dbReference type="VEuPathDB" id="VectorBase:MDOMA2_018333"/>
<feature type="transmembrane region" description="Helical" evidence="1">
    <location>
        <begin position="53"/>
        <end position="74"/>
    </location>
</feature>
<organism evidence="2">
    <name type="scientific">Musca domestica</name>
    <name type="common">House fly</name>
    <dbReference type="NCBI Taxonomy" id="7370"/>
    <lineage>
        <taxon>Eukaryota</taxon>
        <taxon>Metazoa</taxon>
        <taxon>Ecdysozoa</taxon>
        <taxon>Arthropoda</taxon>
        <taxon>Hexapoda</taxon>
        <taxon>Insecta</taxon>
        <taxon>Pterygota</taxon>
        <taxon>Neoptera</taxon>
        <taxon>Endopterygota</taxon>
        <taxon>Diptera</taxon>
        <taxon>Brachycera</taxon>
        <taxon>Muscomorpha</taxon>
        <taxon>Muscoidea</taxon>
        <taxon>Muscidae</taxon>
        <taxon>Musca</taxon>
    </lineage>
</organism>
<feature type="transmembrane region" description="Helical" evidence="1">
    <location>
        <begin position="121"/>
        <end position="142"/>
    </location>
</feature>